<dbReference type="Pfam" id="PF13432">
    <property type="entry name" value="TPR_16"/>
    <property type="match status" value="1"/>
</dbReference>
<accession>A0A9W6B8A7</accession>
<protein>
    <recommendedName>
        <fullName evidence="5">Tetratricopeptide repeat protein</fullName>
    </recommendedName>
</protein>
<dbReference type="EMBL" id="BRVP01000010">
    <property type="protein sequence ID" value="GLB52678.1"/>
    <property type="molecule type" value="Genomic_DNA"/>
</dbReference>
<dbReference type="RefSeq" id="WP_281754122.1">
    <property type="nucleotide sequence ID" value="NZ_BRVP01000010.1"/>
</dbReference>
<evidence type="ECO:0000256" key="1">
    <source>
        <dbReference type="PROSITE-ProRule" id="PRU00339"/>
    </source>
</evidence>
<dbReference type="Gene3D" id="1.25.40.10">
    <property type="entry name" value="Tetratricopeptide repeat domain"/>
    <property type="match status" value="3"/>
</dbReference>
<evidence type="ECO:0000313" key="3">
    <source>
        <dbReference type="EMBL" id="GLB52678.1"/>
    </source>
</evidence>
<dbReference type="PANTHER" id="PTHR12558:SF13">
    <property type="entry name" value="CELL DIVISION CYCLE PROTEIN 27 HOMOLOG"/>
    <property type="match status" value="1"/>
</dbReference>
<reference evidence="3" key="1">
    <citation type="submission" date="2022-07" db="EMBL/GenBank/DDBJ databases">
        <title>Taxonomy of Novel Oxalotrophic and Methylotrophic Bacteria.</title>
        <authorList>
            <person name="Sahin N."/>
            <person name="Tani A."/>
        </authorList>
    </citation>
    <scope>NUCLEOTIDE SEQUENCE</scope>
    <source>
        <strain evidence="3">AM327</strain>
    </source>
</reference>
<dbReference type="InterPro" id="IPR019734">
    <property type="entry name" value="TPR_rpt"/>
</dbReference>
<dbReference type="PROSITE" id="PS50005">
    <property type="entry name" value="TPR"/>
    <property type="match status" value="1"/>
</dbReference>
<keyword evidence="1" id="KW-0802">TPR repeat</keyword>
<dbReference type="SMART" id="SM00028">
    <property type="entry name" value="TPR"/>
    <property type="match status" value="6"/>
</dbReference>
<gene>
    <name evidence="3" type="ORF">NBRC110019_17180</name>
</gene>
<dbReference type="PANTHER" id="PTHR12558">
    <property type="entry name" value="CELL DIVISION CYCLE 16,23,27"/>
    <property type="match status" value="1"/>
</dbReference>
<sequence>MKRHWILFLSSLFFTLIIHAQNSQLALQYFDDGEFDKALPLFEQLYKDQSYNTTWLTYLAKCHQQLEQYEEAKQLFVKQIEKTKRKLPLLEIELGYNYLLQDDKVTAKTYFNKAIEYVKEKPEYAGTIGHRFHSYSLLDEAIASYTLGMQLNTALNYSYVLATIYGEQGNIEKMFDTLLSYMKSNMNQETRIKGAFAQFITEDSSNENNKILRILLLKRSQNNPDVLWNQMLSWLFVQQKQYNMAFIQEKAIYRRNKELSLDRLTDLALSAEEDNENAIAIEIYSFIIEKSSFKGAVLEAELAIIDLQIAQKEIPIKDIEEKFNDLLKTYGMIPQTVQLHIDYAHFIAFLKNEPQLASSHLKKVLKLNLSLHDEAYIKMELADILVYEEHFNEALIYYSQIQAKLKNDVMAQNALFKVAQTSFYKGDFTWAENQLNILKQSTSQLIANDALQLKLLISDNSLDDSLQTALKIYAKADLLAYQKKDNEAIALLDKIVKNHKGESIEDEALFKQGKLFEQQGNYEKAITNYEKILAFFNDDILADDTLFALANLYDKQLNNPEKAKEYYEKIIFNHQDSIYFVAARKSYRRLRGDQIGS</sequence>
<proteinExistence type="predicted"/>
<dbReference type="Pfam" id="PF14559">
    <property type="entry name" value="TPR_19"/>
    <property type="match status" value="1"/>
</dbReference>
<dbReference type="Proteomes" id="UP001143545">
    <property type="component" value="Unassembled WGS sequence"/>
</dbReference>
<keyword evidence="4" id="KW-1185">Reference proteome</keyword>
<dbReference type="AlphaFoldDB" id="A0A9W6B8A7"/>
<feature type="chain" id="PRO_5040970885" description="Tetratricopeptide repeat protein" evidence="2">
    <location>
        <begin position="21"/>
        <end position="597"/>
    </location>
</feature>
<dbReference type="SUPFAM" id="SSF48452">
    <property type="entry name" value="TPR-like"/>
    <property type="match status" value="2"/>
</dbReference>
<evidence type="ECO:0000256" key="2">
    <source>
        <dbReference type="SAM" id="SignalP"/>
    </source>
</evidence>
<name>A0A9W6B8A7_9FLAO</name>
<dbReference type="InterPro" id="IPR011990">
    <property type="entry name" value="TPR-like_helical_dom_sf"/>
</dbReference>
<dbReference type="Pfam" id="PF13181">
    <property type="entry name" value="TPR_8"/>
    <property type="match status" value="1"/>
</dbReference>
<evidence type="ECO:0008006" key="5">
    <source>
        <dbReference type="Google" id="ProtNLM"/>
    </source>
</evidence>
<evidence type="ECO:0000313" key="4">
    <source>
        <dbReference type="Proteomes" id="UP001143545"/>
    </source>
</evidence>
<keyword evidence="2" id="KW-0732">Signal</keyword>
<feature type="signal peptide" evidence="2">
    <location>
        <begin position="1"/>
        <end position="20"/>
    </location>
</feature>
<feature type="repeat" description="TPR" evidence="1">
    <location>
        <begin position="506"/>
        <end position="539"/>
    </location>
</feature>
<organism evidence="3 4">
    <name type="scientific">Neptunitalea chrysea</name>
    <dbReference type="NCBI Taxonomy" id="1647581"/>
    <lineage>
        <taxon>Bacteria</taxon>
        <taxon>Pseudomonadati</taxon>
        <taxon>Bacteroidota</taxon>
        <taxon>Flavobacteriia</taxon>
        <taxon>Flavobacteriales</taxon>
        <taxon>Flavobacteriaceae</taxon>
        <taxon>Neptunitalea</taxon>
    </lineage>
</organism>
<comment type="caution">
    <text evidence="3">The sequence shown here is derived from an EMBL/GenBank/DDBJ whole genome shotgun (WGS) entry which is preliminary data.</text>
</comment>